<dbReference type="AlphaFoldDB" id="A0A812BFR6"/>
<evidence type="ECO:0000313" key="2">
    <source>
        <dbReference type="Proteomes" id="UP000597762"/>
    </source>
</evidence>
<sequence>MIHWAVRRWLRLPTDCLNSVIHSPARFSGSGVSSLEMLVSTLKDKYLSLFTDGYAEDEPIASNLSVRYLMMHRFSNSINCTREDLVEDLLSRYDTRGLQGYDHVPAVNSWLDYAPANLGGFEFQDAICMGTPAWLSRGDRRVDTVCKCGRNAPMSLPHVAQACCLIDGIRRKWHSNVVLFVAQAMKKLNLDVIMELRFETERGLRKPDIMICIERGLIFLDMQVHPDSVVCSLDTCNKEKIRKYNQP</sequence>
<gene>
    <name evidence="1" type="ORF">SPHA_15838</name>
</gene>
<organism evidence="1 2">
    <name type="scientific">Acanthosepion pharaonis</name>
    <name type="common">Pharaoh cuttlefish</name>
    <name type="synonym">Sepia pharaonis</name>
    <dbReference type="NCBI Taxonomy" id="158019"/>
    <lineage>
        <taxon>Eukaryota</taxon>
        <taxon>Metazoa</taxon>
        <taxon>Spiralia</taxon>
        <taxon>Lophotrochozoa</taxon>
        <taxon>Mollusca</taxon>
        <taxon>Cephalopoda</taxon>
        <taxon>Coleoidea</taxon>
        <taxon>Decapodiformes</taxon>
        <taxon>Sepiida</taxon>
        <taxon>Sepiina</taxon>
        <taxon>Sepiidae</taxon>
        <taxon>Acanthosepion</taxon>
    </lineage>
</organism>
<keyword evidence="2" id="KW-1185">Reference proteome</keyword>
<protein>
    <submittedName>
        <fullName evidence="1">Uncharacterized protein</fullName>
    </submittedName>
</protein>
<accession>A0A812BFR6</accession>
<reference evidence="1" key="1">
    <citation type="submission" date="2021-01" db="EMBL/GenBank/DDBJ databases">
        <authorList>
            <person name="Li R."/>
            <person name="Bekaert M."/>
        </authorList>
    </citation>
    <scope>NUCLEOTIDE SEQUENCE</scope>
    <source>
        <strain evidence="1">Farmed</strain>
    </source>
</reference>
<evidence type="ECO:0000313" key="1">
    <source>
        <dbReference type="EMBL" id="CAE1226005.1"/>
    </source>
</evidence>
<dbReference type="OrthoDB" id="8197512at2759"/>
<comment type="caution">
    <text evidence="1">The sequence shown here is derived from an EMBL/GenBank/DDBJ whole genome shotgun (WGS) entry which is preliminary data.</text>
</comment>
<dbReference type="EMBL" id="CAHIKZ030000554">
    <property type="protein sequence ID" value="CAE1226005.1"/>
    <property type="molecule type" value="Genomic_DNA"/>
</dbReference>
<dbReference type="Proteomes" id="UP000597762">
    <property type="component" value="Unassembled WGS sequence"/>
</dbReference>
<proteinExistence type="predicted"/>
<name>A0A812BFR6_ACAPH</name>